<keyword evidence="2" id="KW-1185">Reference proteome</keyword>
<dbReference type="RefSeq" id="WP_091472401.1">
    <property type="nucleotide sequence ID" value="NZ_FNFX01000005.1"/>
</dbReference>
<name>A0A1G9EQV5_9PROT</name>
<dbReference type="EMBL" id="FNFX01000005">
    <property type="protein sequence ID" value="SDK78474.1"/>
    <property type="molecule type" value="Genomic_DNA"/>
</dbReference>
<accession>A0A1G9EQV5</accession>
<gene>
    <name evidence="1" type="ORF">SAMN05192566_2401</name>
</gene>
<evidence type="ECO:0000313" key="2">
    <source>
        <dbReference type="Proteomes" id="UP000198629"/>
    </source>
</evidence>
<dbReference type="STRING" id="492660.SAMN05192566_2401"/>
<protein>
    <submittedName>
        <fullName evidence="1">Uncharacterized protein</fullName>
    </submittedName>
</protein>
<sequence length="65" mass="7126">MALFYVSASKPKADLPFWTSSVIAQDMEEGYRIGKARFEAENPDLDSADYTIVATGDPIEQSLAP</sequence>
<dbReference type="Proteomes" id="UP000198629">
    <property type="component" value="Unassembled WGS sequence"/>
</dbReference>
<evidence type="ECO:0000313" key="1">
    <source>
        <dbReference type="EMBL" id="SDK78474.1"/>
    </source>
</evidence>
<reference evidence="2" key="1">
    <citation type="submission" date="2016-10" db="EMBL/GenBank/DDBJ databases">
        <authorList>
            <person name="Varghese N."/>
            <person name="Submissions S."/>
        </authorList>
    </citation>
    <scope>NUCLEOTIDE SEQUENCE [LARGE SCALE GENOMIC DNA]</scope>
    <source>
        <strain evidence="2">CBMB127</strain>
    </source>
</reference>
<dbReference type="OrthoDB" id="8538552at2"/>
<proteinExistence type="predicted"/>
<dbReference type="AlphaFoldDB" id="A0A1G9EQV5"/>
<organism evidence="1 2">
    <name type="scientific">Methylophilus rhizosphaerae</name>
    <dbReference type="NCBI Taxonomy" id="492660"/>
    <lineage>
        <taxon>Bacteria</taxon>
        <taxon>Pseudomonadati</taxon>
        <taxon>Pseudomonadota</taxon>
        <taxon>Betaproteobacteria</taxon>
        <taxon>Nitrosomonadales</taxon>
        <taxon>Methylophilaceae</taxon>
        <taxon>Methylophilus</taxon>
    </lineage>
</organism>